<organism evidence="1 2">
    <name type="scientific">Citrobacter freundii</name>
    <dbReference type="NCBI Taxonomy" id="546"/>
    <lineage>
        <taxon>Bacteria</taxon>
        <taxon>Pseudomonadati</taxon>
        <taxon>Pseudomonadota</taxon>
        <taxon>Gammaproteobacteria</taxon>
        <taxon>Enterobacterales</taxon>
        <taxon>Enterobacteriaceae</taxon>
        <taxon>Citrobacter</taxon>
        <taxon>Citrobacter freundii complex</taxon>
    </lineage>
</organism>
<evidence type="ECO:0000313" key="1">
    <source>
        <dbReference type="EMBL" id="CDL36567.1"/>
    </source>
</evidence>
<reference evidence="1 2" key="1">
    <citation type="submission" date="2013-10" db="EMBL/GenBank/DDBJ databases">
        <title>Antibiotic resistance diversity of beta-lactamase producers in the General Hospital Vienna.</title>
        <authorList>
            <person name="Barisic I."/>
            <person name="Mitteregger D."/>
            <person name="Hirschl A.M."/>
            <person name="Noehammer C."/>
            <person name="Wiesinger-Mayr H."/>
        </authorList>
    </citation>
    <scope>NUCLEOTIDE SEQUENCE [LARGE SCALE GENOMIC DNA]</scope>
    <source>
        <strain evidence="1 2">ISC11</strain>
    </source>
</reference>
<sequence length="47" mass="5681">MLPKNKKYKKQKGRNIAVLFLLATSIKLEKRYNIKKQCRYSKIPERN</sequence>
<dbReference type="AlphaFoldDB" id="A0A7G2IHM5"/>
<name>A0A7G2IHM5_CITFR</name>
<protein>
    <submittedName>
        <fullName evidence="1">Uncharacterized protein</fullName>
    </submittedName>
</protein>
<dbReference type="EMBL" id="CBWP010000014">
    <property type="protein sequence ID" value="CDL36567.1"/>
    <property type="molecule type" value="Genomic_DNA"/>
</dbReference>
<proteinExistence type="predicted"/>
<evidence type="ECO:0000313" key="2">
    <source>
        <dbReference type="Proteomes" id="UP000019194"/>
    </source>
</evidence>
<accession>A0A7G2IHM5</accession>
<dbReference type="Proteomes" id="UP000019194">
    <property type="component" value="Unassembled WGS sequence"/>
</dbReference>
<comment type="caution">
    <text evidence="1">The sequence shown here is derived from an EMBL/GenBank/DDBJ whole genome shotgun (WGS) entry which is preliminary data.</text>
</comment>